<comment type="caution">
    <text evidence="3">The sequence shown here is derived from an EMBL/GenBank/DDBJ whole genome shotgun (WGS) entry which is preliminary data.</text>
</comment>
<dbReference type="InterPro" id="IPR013320">
    <property type="entry name" value="ConA-like_dom_sf"/>
</dbReference>
<dbReference type="Gene3D" id="2.60.40.1080">
    <property type="match status" value="1"/>
</dbReference>
<dbReference type="AlphaFoldDB" id="A0A9D9GV24"/>
<dbReference type="InterPro" id="IPR000757">
    <property type="entry name" value="Beta-glucanase-like"/>
</dbReference>
<dbReference type="PANTHER" id="PTHR10963:SF55">
    <property type="entry name" value="GLYCOSIDE HYDROLASE FAMILY 16 PROTEIN"/>
    <property type="match status" value="1"/>
</dbReference>
<dbReference type="SUPFAM" id="SSF49899">
    <property type="entry name" value="Concanavalin A-like lectins/glucanases"/>
    <property type="match status" value="1"/>
</dbReference>
<dbReference type="InterPro" id="IPR003343">
    <property type="entry name" value="Big_2"/>
</dbReference>
<name>A0A9D9GV24_9FIRM</name>
<dbReference type="SUPFAM" id="SSF49373">
    <property type="entry name" value="Invasin/intimin cell-adhesion fragments"/>
    <property type="match status" value="1"/>
</dbReference>
<feature type="domain" description="GH16" evidence="2">
    <location>
        <begin position="208"/>
        <end position="483"/>
    </location>
</feature>
<accession>A0A9D9GV24</accession>
<reference evidence="3" key="2">
    <citation type="journal article" date="2021" name="PeerJ">
        <title>Extensive microbial diversity within the chicken gut microbiome revealed by metagenomics and culture.</title>
        <authorList>
            <person name="Gilroy R."/>
            <person name="Ravi A."/>
            <person name="Getino M."/>
            <person name="Pursley I."/>
            <person name="Horton D.L."/>
            <person name="Alikhan N.F."/>
            <person name="Baker D."/>
            <person name="Gharbi K."/>
            <person name="Hall N."/>
            <person name="Watson M."/>
            <person name="Adriaenssens E.M."/>
            <person name="Foster-Nyarko E."/>
            <person name="Jarju S."/>
            <person name="Secka A."/>
            <person name="Antonio M."/>
            <person name="Oren A."/>
            <person name="Chaudhuri R.R."/>
            <person name="La Ragione R."/>
            <person name="Hildebrand F."/>
            <person name="Pallen M.J."/>
        </authorList>
    </citation>
    <scope>NUCLEOTIDE SEQUENCE</scope>
    <source>
        <strain evidence="3">17113</strain>
    </source>
</reference>
<dbReference type="PROSITE" id="PS51257">
    <property type="entry name" value="PROKAR_LIPOPROTEIN"/>
    <property type="match status" value="1"/>
</dbReference>
<gene>
    <name evidence="3" type="ORF">IAC61_00105</name>
</gene>
<proteinExistence type="inferred from homology"/>
<dbReference type="GO" id="GO:0004553">
    <property type="term" value="F:hydrolase activity, hydrolyzing O-glycosyl compounds"/>
    <property type="evidence" value="ECO:0007669"/>
    <property type="project" value="InterPro"/>
</dbReference>
<evidence type="ECO:0000313" key="4">
    <source>
        <dbReference type="Proteomes" id="UP000823634"/>
    </source>
</evidence>
<protein>
    <submittedName>
        <fullName evidence="3">Family 16 glycosylhydrolase</fullName>
    </submittedName>
</protein>
<comment type="similarity">
    <text evidence="1">Belongs to the glycosyl hydrolase 16 family.</text>
</comment>
<dbReference type="InterPro" id="IPR050546">
    <property type="entry name" value="Glycosyl_Hydrlase_16"/>
</dbReference>
<dbReference type="Pfam" id="PF00722">
    <property type="entry name" value="Glyco_hydro_16"/>
    <property type="match status" value="1"/>
</dbReference>
<organism evidence="3 4">
    <name type="scientific">Candidatus Alloenteromonas pullistercoris</name>
    <dbReference type="NCBI Taxonomy" id="2840785"/>
    <lineage>
        <taxon>Bacteria</taxon>
        <taxon>Bacillati</taxon>
        <taxon>Bacillota</taxon>
        <taxon>Bacillota incertae sedis</taxon>
        <taxon>Candidatus Alloenteromonas</taxon>
    </lineage>
</organism>
<evidence type="ECO:0000259" key="2">
    <source>
        <dbReference type="PROSITE" id="PS51762"/>
    </source>
</evidence>
<dbReference type="InterPro" id="IPR008964">
    <property type="entry name" value="Invasin/intimin_cell_adhesion"/>
</dbReference>
<dbReference type="EMBL" id="JADINA010000001">
    <property type="protein sequence ID" value="MBO8425707.1"/>
    <property type="molecule type" value="Genomic_DNA"/>
</dbReference>
<reference evidence="3" key="1">
    <citation type="submission" date="2020-10" db="EMBL/GenBank/DDBJ databases">
        <authorList>
            <person name="Gilroy R."/>
        </authorList>
    </citation>
    <scope>NUCLEOTIDE SEQUENCE</scope>
    <source>
        <strain evidence="3">17113</strain>
    </source>
</reference>
<dbReference type="Proteomes" id="UP000823634">
    <property type="component" value="Unassembled WGS sequence"/>
</dbReference>
<evidence type="ECO:0000256" key="1">
    <source>
        <dbReference type="ARBA" id="ARBA00006865"/>
    </source>
</evidence>
<dbReference type="CDD" id="cd08023">
    <property type="entry name" value="GH16_laminarinase_like"/>
    <property type="match status" value="1"/>
</dbReference>
<dbReference type="Pfam" id="PF02368">
    <property type="entry name" value="Big_2"/>
    <property type="match status" value="1"/>
</dbReference>
<dbReference type="GO" id="GO:0005975">
    <property type="term" value="P:carbohydrate metabolic process"/>
    <property type="evidence" value="ECO:0007669"/>
    <property type="project" value="InterPro"/>
</dbReference>
<evidence type="ECO:0000313" key="3">
    <source>
        <dbReference type="EMBL" id="MBO8425707.1"/>
    </source>
</evidence>
<dbReference type="PANTHER" id="PTHR10963">
    <property type="entry name" value="GLYCOSYL HYDROLASE-RELATED"/>
    <property type="match status" value="1"/>
</dbReference>
<dbReference type="PROSITE" id="PS51762">
    <property type="entry name" value="GH16_2"/>
    <property type="match status" value="1"/>
</dbReference>
<dbReference type="Gene3D" id="2.60.120.200">
    <property type="match status" value="1"/>
</dbReference>
<sequence length="483" mass="53116">MDKKKLLFLPLLLLASCADKGTESSSGSRVIDLSDLPSSIELDETIDLSALGLSGVEWSIDDPLVATLEGTTVTPLRVGTIGITATPNDSPRDYVTEYVNAKRPEGNILSIDNASSTQTVRVGETFKFTASIAGDIPNKDIGWIVSNDAIASISEDGTLTAKAVGELTVTAYSLYSPLNIAANVDVSIVASGDNQGETESKDVSLVAVDFEGKQTQFGETDKQSYELVWEDDFLGSKLNLNNWEPMMGNGSAYDNPGWGNAEKQFYREENATPIDGELIITAKYCDPDQNLDQTYTSSRLRSARKVADTYGYIEARIACPSGDGLWPAFWMLPEAAGTTAYGGWPNSGEIDILEAKGRITYGVDGTIHYYDTASHDHAYTNVHYDFPEDQEDGTIMDYHTYAVRWEEGCISWYCDDICYGYLNQDNDPWTCNGAEFPAPFDKPFHILLNLAVGGNYDGYREPLPEELPAQMKVDYVRWYKAAE</sequence>